<protein>
    <submittedName>
        <fullName evidence="7">Methyl-accepting chemotaxis protein</fullName>
    </submittedName>
</protein>
<evidence type="ECO:0000256" key="2">
    <source>
        <dbReference type="ARBA" id="ARBA00029447"/>
    </source>
</evidence>
<evidence type="ECO:0000313" key="8">
    <source>
        <dbReference type="Proteomes" id="UP000184038"/>
    </source>
</evidence>
<organism evidence="7 8">
    <name type="scientific">Anaerosporobacter mobilis DSM 15930</name>
    <dbReference type="NCBI Taxonomy" id="1120996"/>
    <lineage>
        <taxon>Bacteria</taxon>
        <taxon>Bacillati</taxon>
        <taxon>Bacillota</taxon>
        <taxon>Clostridia</taxon>
        <taxon>Lachnospirales</taxon>
        <taxon>Lachnospiraceae</taxon>
        <taxon>Anaerosporobacter</taxon>
    </lineage>
</organism>
<evidence type="ECO:0000259" key="6">
    <source>
        <dbReference type="PROSITE" id="PS50885"/>
    </source>
</evidence>
<gene>
    <name evidence="7" type="ORF">SAMN02746066_02285</name>
</gene>
<keyword evidence="8" id="KW-1185">Reference proteome</keyword>
<dbReference type="Gene3D" id="1.10.287.950">
    <property type="entry name" value="Methyl-accepting chemotaxis protein"/>
    <property type="match status" value="1"/>
</dbReference>
<dbReference type="GO" id="GO:0007165">
    <property type="term" value="P:signal transduction"/>
    <property type="evidence" value="ECO:0007669"/>
    <property type="project" value="UniProtKB-KW"/>
</dbReference>
<dbReference type="PROSITE" id="PS50111">
    <property type="entry name" value="CHEMOTAXIS_TRANSDUC_2"/>
    <property type="match status" value="1"/>
</dbReference>
<dbReference type="PANTHER" id="PTHR32089:SF112">
    <property type="entry name" value="LYSOZYME-LIKE PROTEIN-RELATED"/>
    <property type="match status" value="1"/>
</dbReference>
<dbReference type="GO" id="GO:0016020">
    <property type="term" value="C:membrane"/>
    <property type="evidence" value="ECO:0007669"/>
    <property type="project" value="InterPro"/>
</dbReference>
<sequence>MKKGIRFKILVSIIVLTAFSIWASITNLDYIHQVHDDAQQAYEKSGISADSFTHVQDTFEAAVQANNIGIAIMIILAIIVIVILTRSVISPTKRASKKLNEILTDMNNNQANLKVRIPVEKKDEVGELVNGINTFMESLDNIMEEVKHNSIQLNRSVDNVTTNVADVNANTNDISASMQELAASMEEVSSTITTVIENTVTVDDNISDMAEQSKSVMGYVEEMKKRAYEMKEAAEGNKVSTSEIVSTIGADLQIAIENGNKVENINELTGEILSISNQTNLLALNASIEAARAGEAGKGFAVVAEEIRQLADSSRNAATKIQEISLMVTDAVSKLMNCANDMMNYIDSKVLPDYNDFVSNGIQYDEDALYIHEVMGNFEQKTNKLNDTMASMVESFHGISKAIEESTIGVTSVADNTSDLVKKVSDISEEITMNKEIANTLRVEAEKFA</sequence>
<keyword evidence="4" id="KW-0472">Membrane</keyword>
<dbReference type="RefSeq" id="WP_073287732.1">
    <property type="nucleotide sequence ID" value="NZ_FRCP01000011.1"/>
</dbReference>
<feature type="domain" description="HAMP" evidence="6">
    <location>
        <begin position="86"/>
        <end position="144"/>
    </location>
</feature>
<dbReference type="PROSITE" id="PS50885">
    <property type="entry name" value="HAMP"/>
    <property type="match status" value="1"/>
</dbReference>
<evidence type="ECO:0000256" key="4">
    <source>
        <dbReference type="SAM" id="Phobius"/>
    </source>
</evidence>
<accession>A0A1M7JHV4</accession>
<feature type="transmembrane region" description="Helical" evidence="4">
    <location>
        <begin position="68"/>
        <end position="89"/>
    </location>
</feature>
<dbReference type="Proteomes" id="UP000184038">
    <property type="component" value="Unassembled WGS sequence"/>
</dbReference>
<dbReference type="CDD" id="cd06225">
    <property type="entry name" value="HAMP"/>
    <property type="match status" value="1"/>
</dbReference>
<dbReference type="STRING" id="1120996.SAMN02746066_02285"/>
<comment type="similarity">
    <text evidence="2">Belongs to the methyl-accepting chemotaxis (MCP) protein family.</text>
</comment>
<dbReference type="InterPro" id="IPR003660">
    <property type="entry name" value="HAMP_dom"/>
</dbReference>
<dbReference type="SUPFAM" id="SSF58104">
    <property type="entry name" value="Methyl-accepting chemotaxis protein (MCP) signaling domain"/>
    <property type="match status" value="1"/>
</dbReference>
<reference evidence="7 8" key="1">
    <citation type="submission" date="2016-11" db="EMBL/GenBank/DDBJ databases">
        <authorList>
            <person name="Jaros S."/>
            <person name="Januszkiewicz K."/>
            <person name="Wedrychowicz H."/>
        </authorList>
    </citation>
    <scope>NUCLEOTIDE SEQUENCE [LARGE SCALE GENOMIC DNA]</scope>
    <source>
        <strain evidence="7 8">DSM 15930</strain>
    </source>
</reference>
<dbReference type="SMART" id="SM00304">
    <property type="entry name" value="HAMP"/>
    <property type="match status" value="1"/>
</dbReference>
<keyword evidence="1 3" id="KW-0807">Transducer</keyword>
<evidence type="ECO:0000256" key="3">
    <source>
        <dbReference type="PROSITE-ProRule" id="PRU00284"/>
    </source>
</evidence>
<feature type="domain" description="Methyl-accepting transducer" evidence="5">
    <location>
        <begin position="149"/>
        <end position="432"/>
    </location>
</feature>
<feature type="transmembrane region" description="Helical" evidence="4">
    <location>
        <begin position="7"/>
        <end position="25"/>
    </location>
</feature>
<dbReference type="OrthoDB" id="9760371at2"/>
<evidence type="ECO:0000256" key="1">
    <source>
        <dbReference type="ARBA" id="ARBA00023224"/>
    </source>
</evidence>
<dbReference type="PANTHER" id="PTHR32089">
    <property type="entry name" value="METHYL-ACCEPTING CHEMOTAXIS PROTEIN MCPB"/>
    <property type="match status" value="1"/>
</dbReference>
<evidence type="ECO:0000259" key="5">
    <source>
        <dbReference type="PROSITE" id="PS50111"/>
    </source>
</evidence>
<keyword evidence="4" id="KW-0812">Transmembrane</keyword>
<keyword evidence="4" id="KW-1133">Transmembrane helix</keyword>
<name>A0A1M7JHV4_9FIRM</name>
<dbReference type="EMBL" id="FRCP01000011">
    <property type="protein sequence ID" value="SHM52491.1"/>
    <property type="molecule type" value="Genomic_DNA"/>
</dbReference>
<dbReference type="SMART" id="SM00283">
    <property type="entry name" value="MA"/>
    <property type="match status" value="1"/>
</dbReference>
<dbReference type="Pfam" id="PF00015">
    <property type="entry name" value="MCPsignal"/>
    <property type="match status" value="1"/>
</dbReference>
<proteinExistence type="inferred from homology"/>
<dbReference type="Pfam" id="PF00672">
    <property type="entry name" value="HAMP"/>
    <property type="match status" value="1"/>
</dbReference>
<evidence type="ECO:0000313" key="7">
    <source>
        <dbReference type="EMBL" id="SHM52491.1"/>
    </source>
</evidence>
<dbReference type="InterPro" id="IPR004089">
    <property type="entry name" value="MCPsignal_dom"/>
</dbReference>
<dbReference type="AlphaFoldDB" id="A0A1M7JHV4"/>